<accession>A0A397IQV6</accession>
<dbReference type="OrthoDB" id="2446157at2759"/>
<dbReference type="AlphaFoldDB" id="A0A397IQV6"/>
<dbReference type="EMBL" id="PQFF01000156">
    <property type="protein sequence ID" value="RHZ78335.1"/>
    <property type="molecule type" value="Genomic_DNA"/>
</dbReference>
<evidence type="ECO:0000313" key="1">
    <source>
        <dbReference type="EMBL" id="RHZ78335.1"/>
    </source>
</evidence>
<gene>
    <name evidence="1" type="ORF">Glove_166g235</name>
</gene>
<name>A0A397IQV6_9GLOM</name>
<organism evidence="1 2">
    <name type="scientific">Diversispora epigaea</name>
    <dbReference type="NCBI Taxonomy" id="1348612"/>
    <lineage>
        <taxon>Eukaryota</taxon>
        <taxon>Fungi</taxon>
        <taxon>Fungi incertae sedis</taxon>
        <taxon>Mucoromycota</taxon>
        <taxon>Glomeromycotina</taxon>
        <taxon>Glomeromycetes</taxon>
        <taxon>Diversisporales</taxon>
        <taxon>Diversisporaceae</taxon>
        <taxon>Diversispora</taxon>
    </lineage>
</organism>
<keyword evidence="2" id="KW-1185">Reference proteome</keyword>
<dbReference type="Proteomes" id="UP000266861">
    <property type="component" value="Unassembled WGS sequence"/>
</dbReference>
<reference evidence="1 2" key="1">
    <citation type="submission" date="2018-08" db="EMBL/GenBank/DDBJ databases">
        <title>Genome and evolution of the arbuscular mycorrhizal fungus Diversispora epigaea (formerly Glomus versiforme) and its bacterial endosymbionts.</title>
        <authorList>
            <person name="Sun X."/>
            <person name="Fei Z."/>
            <person name="Harrison M."/>
        </authorList>
    </citation>
    <scope>NUCLEOTIDE SEQUENCE [LARGE SCALE GENOMIC DNA]</scope>
    <source>
        <strain evidence="1 2">IT104</strain>
    </source>
</reference>
<comment type="caution">
    <text evidence="1">The sequence shown here is derived from an EMBL/GenBank/DDBJ whole genome shotgun (WGS) entry which is preliminary data.</text>
</comment>
<proteinExistence type="predicted"/>
<sequence>MQISYARIGTLPLTNQIVKEELQQQISMAIRDNSILDKDAIRDINIFTNDFSTDYNEVSVNNKVSKKKATSLVYREIKQLLPDITDANLRRINSQGLEK</sequence>
<evidence type="ECO:0000313" key="2">
    <source>
        <dbReference type="Proteomes" id="UP000266861"/>
    </source>
</evidence>
<protein>
    <submittedName>
        <fullName evidence="1">Uncharacterized protein</fullName>
    </submittedName>
</protein>